<keyword evidence="3 6" id="KW-0597">Phosphoprotein</keyword>
<dbReference type="SUPFAM" id="SSF55874">
    <property type="entry name" value="ATPase domain of HSP90 chaperone/DNA topoisomerase II/histidine kinase"/>
    <property type="match status" value="1"/>
</dbReference>
<evidence type="ECO:0000256" key="3">
    <source>
        <dbReference type="ARBA" id="ARBA00022553"/>
    </source>
</evidence>
<dbReference type="InterPro" id="IPR003594">
    <property type="entry name" value="HATPase_dom"/>
</dbReference>
<dbReference type="CDD" id="cd00156">
    <property type="entry name" value="REC"/>
    <property type="match status" value="1"/>
</dbReference>
<dbReference type="EMBL" id="BAABBO010000007">
    <property type="protein sequence ID" value="GAA3957217.1"/>
    <property type="molecule type" value="Genomic_DNA"/>
</dbReference>
<dbReference type="InterPro" id="IPR004358">
    <property type="entry name" value="Sig_transdc_His_kin-like_C"/>
</dbReference>
<keyword evidence="4" id="KW-0808">Transferase</keyword>
<dbReference type="SMART" id="SM00387">
    <property type="entry name" value="HATPase_c"/>
    <property type="match status" value="1"/>
</dbReference>
<dbReference type="RefSeq" id="WP_344804838.1">
    <property type="nucleotide sequence ID" value="NZ_BAABBO010000007.1"/>
</dbReference>
<dbReference type="Pfam" id="PF00512">
    <property type="entry name" value="HisKA"/>
    <property type="match status" value="1"/>
</dbReference>
<keyword evidence="7" id="KW-0472">Membrane</keyword>
<gene>
    <name evidence="10" type="ORF">GCM10022278_14730</name>
</gene>
<dbReference type="PANTHER" id="PTHR43047:SF9">
    <property type="entry name" value="HISTIDINE KINASE"/>
    <property type="match status" value="1"/>
</dbReference>
<proteinExistence type="predicted"/>
<evidence type="ECO:0000256" key="5">
    <source>
        <dbReference type="ARBA" id="ARBA00022777"/>
    </source>
</evidence>
<dbReference type="PANTHER" id="PTHR43047">
    <property type="entry name" value="TWO-COMPONENT HISTIDINE PROTEIN KINASE"/>
    <property type="match status" value="1"/>
</dbReference>
<dbReference type="PROSITE" id="PS50110">
    <property type="entry name" value="RESPONSE_REGULATORY"/>
    <property type="match status" value="1"/>
</dbReference>
<evidence type="ECO:0000313" key="11">
    <source>
        <dbReference type="Proteomes" id="UP001501337"/>
    </source>
</evidence>
<dbReference type="PRINTS" id="PR00344">
    <property type="entry name" value="BCTRLSENSOR"/>
</dbReference>
<name>A0ABP7NZN2_9GAMM</name>
<evidence type="ECO:0000313" key="10">
    <source>
        <dbReference type="EMBL" id="GAA3957217.1"/>
    </source>
</evidence>
<dbReference type="Pfam" id="PF00072">
    <property type="entry name" value="Response_reg"/>
    <property type="match status" value="1"/>
</dbReference>
<evidence type="ECO:0000256" key="6">
    <source>
        <dbReference type="PROSITE-ProRule" id="PRU00169"/>
    </source>
</evidence>
<dbReference type="SMART" id="SM00448">
    <property type="entry name" value="REC"/>
    <property type="match status" value="1"/>
</dbReference>
<dbReference type="InterPro" id="IPR005467">
    <property type="entry name" value="His_kinase_dom"/>
</dbReference>
<evidence type="ECO:0000259" key="9">
    <source>
        <dbReference type="PROSITE" id="PS50110"/>
    </source>
</evidence>
<dbReference type="Gene3D" id="1.10.287.130">
    <property type="match status" value="1"/>
</dbReference>
<dbReference type="CDD" id="cd00082">
    <property type="entry name" value="HisKA"/>
    <property type="match status" value="1"/>
</dbReference>
<dbReference type="Gene3D" id="3.40.50.2300">
    <property type="match status" value="1"/>
</dbReference>
<keyword evidence="7" id="KW-1133">Transmembrane helix</keyword>
<evidence type="ECO:0000256" key="7">
    <source>
        <dbReference type="SAM" id="Phobius"/>
    </source>
</evidence>
<dbReference type="Proteomes" id="UP001501337">
    <property type="component" value="Unassembled WGS sequence"/>
</dbReference>
<sequence length="658" mass="72404">MKHWLRLAARDRLAWQQARYAMFVAFGLGALMSGAQLLTDYYRERTQVETTVVQAVAIMQRQAARAIFDIDADLAVNVVEGLLEYQPVFSVELRDAFGVMLLSKERASQPRGDGTIARWLFGDMEEYRVPLRYYPDEAPIGELNVVMDSTVLAQNFVSRAVVTLTAGFLRNCLLALVLWLLFYLTLARPIVALAQQVGAVSTDAPETIEGVGKGVNRRNELGLLSYALNRLLAGFATSLRQRKAAEQQLRLHQEALEARVAARTTELEDVNIRLARQCELAQKRADDSRLAWRAAHQANAEKSRFIAAASHDLRQPLQALQFLLGAMKKHVHGPEGQKLYCNTLVSANSLQEWMNTLLDISQLEAGVLKVDRQPVDIGLLMRSVASVCQTQAAERGLEIRVRSGGYWVDSDAKLLQRVLLNLVTNAIKNTVDGGVLLAARKQGSRLQLQVFDTGVGFEAEMGEEIFEEFRSFGSEPGTGIGLSIVKRVCQLLEHPIRLRSNCGRGSCFSIEVPAAAARSEPPPLPRLNGQRISDMRVLVVDDDPQILRGLGALLESWSNVVLLASGARQAQEISAGGVDLIICDYHLHGHGAGIGLIKTIQQGHGQDIPAILITGDTRPDLLKRFASSGLVVLHKPVSPPRLRAACNYVLKQRTSVPV</sequence>
<keyword evidence="5" id="KW-0418">Kinase</keyword>
<evidence type="ECO:0000259" key="8">
    <source>
        <dbReference type="PROSITE" id="PS50109"/>
    </source>
</evidence>
<protein>
    <recommendedName>
        <fullName evidence="2">histidine kinase</fullName>
        <ecNumber evidence="2">2.7.13.3</ecNumber>
    </recommendedName>
</protein>
<dbReference type="Pfam" id="PF02518">
    <property type="entry name" value="HATPase_c"/>
    <property type="match status" value="1"/>
</dbReference>
<keyword evidence="7" id="KW-0812">Transmembrane</keyword>
<dbReference type="InterPro" id="IPR036097">
    <property type="entry name" value="HisK_dim/P_sf"/>
</dbReference>
<feature type="transmembrane region" description="Helical" evidence="7">
    <location>
        <begin position="20"/>
        <end position="38"/>
    </location>
</feature>
<evidence type="ECO:0000256" key="4">
    <source>
        <dbReference type="ARBA" id="ARBA00022679"/>
    </source>
</evidence>
<dbReference type="InterPro" id="IPR003661">
    <property type="entry name" value="HisK_dim/P_dom"/>
</dbReference>
<dbReference type="SUPFAM" id="SSF47384">
    <property type="entry name" value="Homodimeric domain of signal transducing histidine kinase"/>
    <property type="match status" value="1"/>
</dbReference>
<dbReference type="SUPFAM" id="SSF52172">
    <property type="entry name" value="CheY-like"/>
    <property type="match status" value="1"/>
</dbReference>
<feature type="modified residue" description="4-aspartylphosphate" evidence="6">
    <location>
        <position position="584"/>
    </location>
</feature>
<organism evidence="10 11">
    <name type="scientific">Allohahella marinimesophila</name>
    <dbReference type="NCBI Taxonomy" id="1054972"/>
    <lineage>
        <taxon>Bacteria</taxon>
        <taxon>Pseudomonadati</taxon>
        <taxon>Pseudomonadota</taxon>
        <taxon>Gammaproteobacteria</taxon>
        <taxon>Oceanospirillales</taxon>
        <taxon>Hahellaceae</taxon>
        <taxon>Allohahella</taxon>
    </lineage>
</organism>
<dbReference type="InterPro" id="IPR036890">
    <property type="entry name" value="HATPase_C_sf"/>
</dbReference>
<dbReference type="InterPro" id="IPR001789">
    <property type="entry name" value="Sig_transdc_resp-reg_receiver"/>
</dbReference>
<evidence type="ECO:0000256" key="2">
    <source>
        <dbReference type="ARBA" id="ARBA00012438"/>
    </source>
</evidence>
<dbReference type="Gene3D" id="3.30.565.10">
    <property type="entry name" value="Histidine kinase-like ATPase, C-terminal domain"/>
    <property type="match status" value="1"/>
</dbReference>
<dbReference type="PROSITE" id="PS50109">
    <property type="entry name" value="HIS_KIN"/>
    <property type="match status" value="1"/>
</dbReference>
<dbReference type="EC" id="2.7.13.3" evidence="2"/>
<reference evidence="11" key="1">
    <citation type="journal article" date="2019" name="Int. J. Syst. Evol. Microbiol.">
        <title>The Global Catalogue of Microorganisms (GCM) 10K type strain sequencing project: providing services to taxonomists for standard genome sequencing and annotation.</title>
        <authorList>
            <consortium name="The Broad Institute Genomics Platform"/>
            <consortium name="The Broad Institute Genome Sequencing Center for Infectious Disease"/>
            <person name="Wu L."/>
            <person name="Ma J."/>
        </authorList>
    </citation>
    <scope>NUCLEOTIDE SEQUENCE [LARGE SCALE GENOMIC DNA]</scope>
    <source>
        <strain evidence="11">JCM 17555</strain>
    </source>
</reference>
<dbReference type="InterPro" id="IPR011006">
    <property type="entry name" value="CheY-like_superfamily"/>
</dbReference>
<evidence type="ECO:0000256" key="1">
    <source>
        <dbReference type="ARBA" id="ARBA00000085"/>
    </source>
</evidence>
<keyword evidence="11" id="KW-1185">Reference proteome</keyword>
<feature type="domain" description="Response regulatory" evidence="9">
    <location>
        <begin position="536"/>
        <end position="650"/>
    </location>
</feature>
<dbReference type="SMART" id="SM00388">
    <property type="entry name" value="HisKA"/>
    <property type="match status" value="1"/>
</dbReference>
<comment type="catalytic activity">
    <reaction evidence="1">
        <text>ATP + protein L-histidine = ADP + protein N-phospho-L-histidine.</text>
        <dbReference type="EC" id="2.7.13.3"/>
    </reaction>
</comment>
<comment type="caution">
    <text evidence="10">The sequence shown here is derived from an EMBL/GenBank/DDBJ whole genome shotgun (WGS) entry which is preliminary data.</text>
</comment>
<feature type="domain" description="Histidine kinase" evidence="8">
    <location>
        <begin position="308"/>
        <end position="516"/>
    </location>
</feature>
<accession>A0ABP7NZN2</accession>